<dbReference type="InterPro" id="IPR009057">
    <property type="entry name" value="Homeodomain-like_sf"/>
</dbReference>
<keyword evidence="1" id="KW-0805">Transcription regulation</keyword>
<evidence type="ECO:0000256" key="4">
    <source>
        <dbReference type="SAM" id="Phobius"/>
    </source>
</evidence>
<feature type="domain" description="HTH araC/xylS-type" evidence="5">
    <location>
        <begin position="247"/>
        <end position="355"/>
    </location>
</feature>
<keyword evidence="2" id="KW-0238">DNA-binding</keyword>
<dbReference type="Gene3D" id="1.10.10.60">
    <property type="entry name" value="Homeodomain-like"/>
    <property type="match status" value="2"/>
</dbReference>
<feature type="transmembrane region" description="Helical" evidence="4">
    <location>
        <begin position="123"/>
        <end position="143"/>
    </location>
</feature>
<reference evidence="7" key="1">
    <citation type="journal article" date="2019" name="Int. J. Syst. Evol. Microbiol.">
        <title>The Global Catalogue of Microorganisms (GCM) 10K type strain sequencing project: providing services to taxonomists for standard genome sequencing and annotation.</title>
        <authorList>
            <consortium name="The Broad Institute Genomics Platform"/>
            <consortium name="The Broad Institute Genome Sequencing Center for Infectious Disease"/>
            <person name="Wu L."/>
            <person name="Ma J."/>
        </authorList>
    </citation>
    <scope>NUCLEOTIDE SEQUENCE [LARGE SCALE GENOMIC DNA]</scope>
    <source>
        <strain evidence="7">JCM 16704</strain>
    </source>
</reference>
<name>A0ABP7YP07_9SPHI</name>
<feature type="transmembrane region" description="Helical" evidence="4">
    <location>
        <begin position="61"/>
        <end position="84"/>
    </location>
</feature>
<keyword evidence="4" id="KW-1133">Transmembrane helix</keyword>
<dbReference type="PROSITE" id="PS00041">
    <property type="entry name" value="HTH_ARAC_FAMILY_1"/>
    <property type="match status" value="1"/>
</dbReference>
<evidence type="ECO:0000256" key="1">
    <source>
        <dbReference type="ARBA" id="ARBA00023015"/>
    </source>
</evidence>
<evidence type="ECO:0000259" key="5">
    <source>
        <dbReference type="PROSITE" id="PS01124"/>
    </source>
</evidence>
<dbReference type="RefSeq" id="WP_344674218.1">
    <property type="nucleotide sequence ID" value="NZ_BAAAZI010000006.1"/>
</dbReference>
<dbReference type="PANTHER" id="PTHR43280:SF29">
    <property type="entry name" value="ARAC-FAMILY TRANSCRIPTIONAL REGULATOR"/>
    <property type="match status" value="1"/>
</dbReference>
<evidence type="ECO:0000256" key="3">
    <source>
        <dbReference type="ARBA" id="ARBA00023163"/>
    </source>
</evidence>
<dbReference type="Proteomes" id="UP001500101">
    <property type="component" value="Unassembled WGS sequence"/>
</dbReference>
<dbReference type="PANTHER" id="PTHR43280">
    <property type="entry name" value="ARAC-FAMILY TRANSCRIPTIONAL REGULATOR"/>
    <property type="match status" value="1"/>
</dbReference>
<evidence type="ECO:0000256" key="2">
    <source>
        <dbReference type="ARBA" id="ARBA00023125"/>
    </source>
</evidence>
<dbReference type="SUPFAM" id="SSF46689">
    <property type="entry name" value="Homeodomain-like"/>
    <property type="match status" value="1"/>
</dbReference>
<protein>
    <recommendedName>
        <fullName evidence="5">HTH araC/xylS-type domain-containing protein</fullName>
    </recommendedName>
</protein>
<dbReference type="PROSITE" id="PS01124">
    <property type="entry name" value="HTH_ARAC_FAMILY_2"/>
    <property type="match status" value="1"/>
</dbReference>
<keyword evidence="3" id="KW-0804">Transcription</keyword>
<comment type="caution">
    <text evidence="6">The sequence shown here is derived from an EMBL/GenBank/DDBJ whole genome shotgun (WGS) entry which is preliminary data.</text>
</comment>
<gene>
    <name evidence="6" type="ORF">GCM10022216_16810</name>
</gene>
<accession>A0ABP7YP07</accession>
<organism evidence="6 7">
    <name type="scientific">Sphingobacterium kyonggiense</name>
    <dbReference type="NCBI Taxonomy" id="714075"/>
    <lineage>
        <taxon>Bacteria</taxon>
        <taxon>Pseudomonadati</taxon>
        <taxon>Bacteroidota</taxon>
        <taxon>Sphingobacteriia</taxon>
        <taxon>Sphingobacteriales</taxon>
        <taxon>Sphingobacteriaceae</taxon>
        <taxon>Sphingobacterium</taxon>
    </lineage>
</organism>
<dbReference type="EMBL" id="BAAAZI010000006">
    <property type="protein sequence ID" value="GAA4139074.1"/>
    <property type="molecule type" value="Genomic_DNA"/>
</dbReference>
<dbReference type="InterPro" id="IPR018060">
    <property type="entry name" value="HTH_AraC"/>
</dbReference>
<proteinExistence type="predicted"/>
<evidence type="ECO:0000313" key="6">
    <source>
        <dbReference type="EMBL" id="GAA4139074.1"/>
    </source>
</evidence>
<dbReference type="Pfam" id="PF12833">
    <property type="entry name" value="HTH_18"/>
    <property type="match status" value="1"/>
</dbReference>
<feature type="transmembrane region" description="Helical" evidence="4">
    <location>
        <begin position="164"/>
        <end position="185"/>
    </location>
</feature>
<keyword evidence="4" id="KW-0472">Membrane</keyword>
<keyword evidence="7" id="KW-1185">Reference proteome</keyword>
<feature type="transmembrane region" description="Helical" evidence="4">
    <location>
        <begin position="6"/>
        <end position="23"/>
    </location>
</feature>
<evidence type="ECO:0000313" key="7">
    <source>
        <dbReference type="Proteomes" id="UP001500101"/>
    </source>
</evidence>
<feature type="transmembrane region" description="Helical" evidence="4">
    <location>
        <begin position="96"/>
        <end position="111"/>
    </location>
</feature>
<feature type="transmembrane region" description="Helical" evidence="4">
    <location>
        <begin position="191"/>
        <end position="211"/>
    </location>
</feature>
<sequence>MGFNEIVTCFISGAILLLSFLFLTNPLKVNVKGDLYFGIFLLLWASFWLDGLIFPGEIPTYVYYPIRLLQFFCALTFYTSVVFYTNPGYKFGNKDSWILILPVIFIVILSLKSELNPKIFNCLYLIVFLGQALFYTVLSYFRIVRHQKQIEVFSANTEPINLNWIKYIIYCFMGSSILLIILNLIETVQSLNLYINLYFLAVIYFVSYYGIRQTEIYPKELNVSTDLEPEGTLVPERNALMSNSELEKNKEQLELMMNDEKPYLDPELNLPKLSEMLGISSHQLSYVINQGYGMNFFNYVNGYRIAKAKDLLKDKNYDHLTILAIAYESGFNSKTAFNNTFKKITSITPSTFKNT</sequence>
<keyword evidence="4" id="KW-0812">Transmembrane</keyword>
<feature type="transmembrane region" description="Helical" evidence="4">
    <location>
        <begin position="35"/>
        <end position="55"/>
    </location>
</feature>
<dbReference type="SMART" id="SM00342">
    <property type="entry name" value="HTH_ARAC"/>
    <property type="match status" value="1"/>
</dbReference>
<dbReference type="InterPro" id="IPR018062">
    <property type="entry name" value="HTH_AraC-typ_CS"/>
</dbReference>